<feature type="domain" description="ZP" evidence="2">
    <location>
        <begin position="380"/>
        <end position="559"/>
    </location>
</feature>
<dbReference type="SMART" id="SM00473">
    <property type="entry name" value="PAN_AP"/>
    <property type="match status" value="3"/>
</dbReference>
<protein>
    <submittedName>
        <fullName evidence="4">Uncharacterized protein LOC106461854</fullName>
    </submittedName>
</protein>
<dbReference type="CDD" id="cd01099">
    <property type="entry name" value="PAN_AP_HGF"/>
    <property type="match status" value="2"/>
</dbReference>
<dbReference type="Proteomes" id="UP000694941">
    <property type="component" value="Unplaced"/>
</dbReference>
<dbReference type="PANTHER" id="PTHR47327:SF1">
    <property type="entry name" value="RE15579P"/>
    <property type="match status" value="1"/>
</dbReference>
<dbReference type="InterPro" id="IPR003609">
    <property type="entry name" value="Pan_app"/>
</dbReference>
<feature type="domain" description="Apple" evidence="1">
    <location>
        <begin position="293"/>
        <end position="374"/>
    </location>
</feature>
<feature type="domain" description="Apple" evidence="1">
    <location>
        <begin position="111"/>
        <end position="197"/>
    </location>
</feature>
<dbReference type="PANTHER" id="PTHR47327">
    <property type="entry name" value="FI18240P1-RELATED"/>
    <property type="match status" value="1"/>
</dbReference>
<gene>
    <name evidence="4" type="primary">LOC106461854</name>
</gene>
<dbReference type="Pfam" id="PF00024">
    <property type="entry name" value="PAN_1"/>
    <property type="match status" value="3"/>
</dbReference>
<sequence length="559" mass="62770">MAEEDSNKLICCCIVAYMRYLYEHEPLTSPFRSQKVLRLHEGLHVGRGELTLREGLPAEGLNVGRGELTLREGLPAEGLNVGRDPLIRDRKVVLLMVLVTIVTVPLNAARCDKERMTYERSQGYRLPDHILQRSDSYLSLEQTSQKDCYSMCSADEQCFAYLLDHENNTCVLSKVEHSSVREQLVSNYAWSYHRKICITGLQCNRQWSFDRIPGSQLIGYDDKTVAAIGSEDLCLEACVTEQGFTCRSAQYNHATKYCVLSKYDRRTAAEAFRSSSGQVDYLENQCVQEPRQCHFHLQKDRTIIHSHAHVDQSATTRDQCKQSCLQHGDFRCRSFVFDLGRKLCLLTPEDSYSIAEKVIMPTDGRFEFYELGSCIEVKMRCESTTMTAVLKVATPFRGKIYSVGHPRECFAATATDSGEITLTIPLHGTKCGTKNLGNGTFTNSVVIQHHPYILRNSDRRIDVACDYEEIRTRVRGGKEVTEGEFQSLTQVVTGLVPTPGVRLRVVNSTGTEIRGAELGEPLYLRVEMLDNSVFGISGSGLVARSGEGSDMILLIDDYG</sequence>
<dbReference type="Pfam" id="PF25057">
    <property type="entry name" value="CUT_N"/>
    <property type="match status" value="1"/>
</dbReference>
<evidence type="ECO:0000313" key="3">
    <source>
        <dbReference type="Proteomes" id="UP000694941"/>
    </source>
</evidence>
<dbReference type="SUPFAM" id="SSF57414">
    <property type="entry name" value="Hairpin loop containing domain-like"/>
    <property type="match status" value="3"/>
</dbReference>
<dbReference type="GeneID" id="106461854"/>
<dbReference type="PROSITE" id="PS50948">
    <property type="entry name" value="PAN"/>
    <property type="match status" value="3"/>
</dbReference>
<proteinExistence type="predicted"/>
<feature type="domain" description="Apple" evidence="1">
    <location>
        <begin position="203"/>
        <end position="286"/>
    </location>
</feature>
<accession>A0ABM1SLY0</accession>
<reference evidence="4" key="1">
    <citation type="submission" date="2025-08" db="UniProtKB">
        <authorList>
            <consortium name="RefSeq"/>
        </authorList>
    </citation>
    <scope>IDENTIFICATION</scope>
    <source>
        <tissue evidence="4">Muscle</tissue>
    </source>
</reference>
<dbReference type="InterPro" id="IPR056953">
    <property type="entry name" value="CUT_N"/>
</dbReference>
<name>A0ABM1SLY0_LIMPO</name>
<feature type="non-terminal residue" evidence="4">
    <location>
        <position position="559"/>
    </location>
</feature>
<dbReference type="RefSeq" id="XP_022244636.1">
    <property type="nucleotide sequence ID" value="XM_022388928.1"/>
</dbReference>
<keyword evidence="3" id="KW-1185">Reference proteome</keyword>
<dbReference type="InterPro" id="IPR052774">
    <property type="entry name" value="Celegans_DevNeuronal_Protein"/>
</dbReference>
<evidence type="ECO:0000313" key="4">
    <source>
        <dbReference type="RefSeq" id="XP_022244636.1"/>
    </source>
</evidence>
<organism evidence="3 4">
    <name type="scientific">Limulus polyphemus</name>
    <name type="common">Atlantic horseshoe crab</name>
    <dbReference type="NCBI Taxonomy" id="6850"/>
    <lineage>
        <taxon>Eukaryota</taxon>
        <taxon>Metazoa</taxon>
        <taxon>Ecdysozoa</taxon>
        <taxon>Arthropoda</taxon>
        <taxon>Chelicerata</taxon>
        <taxon>Merostomata</taxon>
        <taxon>Xiphosura</taxon>
        <taxon>Limulidae</taxon>
        <taxon>Limulus</taxon>
    </lineage>
</organism>
<evidence type="ECO:0000259" key="1">
    <source>
        <dbReference type="PROSITE" id="PS50948"/>
    </source>
</evidence>
<dbReference type="InterPro" id="IPR001507">
    <property type="entry name" value="ZP_dom"/>
</dbReference>
<dbReference type="PROSITE" id="PS51034">
    <property type="entry name" value="ZP_2"/>
    <property type="match status" value="1"/>
</dbReference>
<dbReference type="Gene3D" id="3.50.4.10">
    <property type="entry name" value="Hepatocyte Growth Factor"/>
    <property type="match status" value="2"/>
</dbReference>
<evidence type="ECO:0000259" key="2">
    <source>
        <dbReference type="PROSITE" id="PS51034"/>
    </source>
</evidence>